<dbReference type="Pfam" id="PF18096">
    <property type="entry name" value="Thump_like"/>
    <property type="match status" value="1"/>
</dbReference>
<organism evidence="3 4">
    <name type="scientific">Porphyromonas cangingivalis</name>
    <dbReference type="NCBI Taxonomy" id="36874"/>
    <lineage>
        <taxon>Bacteria</taxon>
        <taxon>Pseudomonadati</taxon>
        <taxon>Bacteroidota</taxon>
        <taxon>Bacteroidia</taxon>
        <taxon>Bacteroidales</taxon>
        <taxon>Porphyromonadaceae</taxon>
        <taxon>Porphyromonas</taxon>
    </lineage>
</organism>
<protein>
    <submittedName>
        <fullName evidence="3">Uncharacterized protein</fullName>
    </submittedName>
</protein>
<name>A0A0A2EGU6_PORCN</name>
<sequence length="396" mass="45056">MFDKSLIDFILAHLRDDLLQLILHQNKYPDVDIKQAVKCIEGRRKLEKKLPSWATFHDVVIPDPVMVEQSSSYETALYKTRFIPSSDSILVDLSGGLGVDSSLFARATKNKVHYLEKAPERVALASHNFSAMRLHNIIPHQGTAEIEGIELIKTLSPDLIFVDPDRRAHSQKRSYFIEDSTPNIVELLPQIQSVSPKSEILIKLSPMIDLTHLRQVLESPCDIHVLSLNRECKELLVHITPHQGKERIEAIELFKDSSLILQGEASRSTPPLCSPIISSYLYDLHPSVAKIGIEHFPTLSVKVHQPHRHTHLYFSEELLEYFPGRKFKVLHSFRWQKSLLKELKGCQFNVIVKNLPMTPEALTKELKIKDGGDLYLICFSCGNKSQRQVIVAERVG</sequence>
<dbReference type="RefSeq" id="WP_036852979.1">
    <property type="nucleotide sequence ID" value="NZ_JQJD01000065.1"/>
</dbReference>
<accession>A0A0A2EGU6</accession>
<dbReference type="InterPro" id="IPR054168">
    <property type="entry name" value="PG_1098_Fer"/>
</dbReference>
<dbReference type="eggNOG" id="COG2265">
    <property type="taxonomic scope" value="Bacteria"/>
</dbReference>
<keyword evidence="4" id="KW-1185">Reference proteome</keyword>
<dbReference type="Gene3D" id="3.40.50.150">
    <property type="entry name" value="Vaccinia Virus protein VP39"/>
    <property type="match status" value="1"/>
</dbReference>
<evidence type="ECO:0000313" key="3">
    <source>
        <dbReference type="EMBL" id="KGN78086.1"/>
    </source>
</evidence>
<dbReference type="InterPro" id="IPR029063">
    <property type="entry name" value="SAM-dependent_MTases_sf"/>
</dbReference>
<dbReference type="AlphaFoldDB" id="A0A0A2EGU6"/>
<dbReference type="STRING" id="36874.HQ34_03970"/>
<feature type="domain" description="PG-1098 ferredoxin-like" evidence="2">
    <location>
        <begin position="280"/>
        <end position="323"/>
    </location>
</feature>
<evidence type="ECO:0000259" key="2">
    <source>
        <dbReference type="Pfam" id="PF22013"/>
    </source>
</evidence>
<dbReference type="Gene3D" id="1.10.10.1110">
    <property type="entry name" value="Methyltransferase PG1098, N-terminal domain"/>
    <property type="match status" value="1"/>
</dbReference>
<gene>
    <name evidence="3" type="ORF">HQ35_10360</name>
</gene>
<evidence type="ECO:0000259" key="1">
    <source>
        <dbReference type="Pfam" id="PF18096"/>
    </source>
</evidence>
<proteinExistence type="predicted"/>
<reference evidence="3 4" key="1">
    <citation type="submission" date="2014-08" db="EMBL/GenBank/DDBJ databases">
        <title>Porphyromonas cangingivalis strain:COT-109_OH1386 Genome sequencing.</title>
        <authorList>
            <person name="Wallis C."/>
            <person name="Deusch O."/>
            <person name="O'Flynn C."/>
            <person name="Davis I."/>
            <person name="Jospin G."/>
            <person name="Darling A.E."/>
            <person name="Coil D.A."/>
            <person name="Alexiev A."/>
            <person name="Horsfall A."/>
            <person name="Kirkwood N."/>
            <person name="Harris S."/>
            <person name="Eisen J.A."/>
        </authorList>
    </citation>
    <scope>NUCLEOTIDE SEQUENCE [LARGE SCALE GENOMIC DNA]</scope>
    <source>
        <strain evidence="4">COT-109 OH1386</strain>
    </source>
</reference>
<dbReference type="Proteomes" id="UP000030125">
    <property type="component" value="Unassembled WGS sequence"/>
</dbReference>
<dbReference type="Pfam" id="PF22013">
    <property type="entry name" value="PG_1098_Fer"/>
    <property type="match status" value="1"/>
</dbReference>
<dbReference type="OrthoDB" id="1000417at2"/>
<comment type="caution">
    <text evidence="3">The sequence shown here is derived from an EMBL/GenBank/DDBJ whole genome shotgun (WGS) entry which is preliminary data.</text>
</comment>
<dbReference type="EMBL" id="JQJD01000065">
    <property type="protein sequence ID" value="KGN78086.1"/>
    <property type="molecule type" value="Genomic_DNA"/>
</dbReference>
<evidence type="ECO:0000313" key="4">
    <source>
        <dbReference type="Proteomes" id="UP000030125"/>
    </source>
</evidence>
<dbReference type="SUPFAM" id="SSF53335">
    <property type="entry name" value="S-adenosyl-L-methionine-dependent methyltransferases"/>
    <property type="match status" value="1"/>
</dbReference>
<feature type="domain" description="THUMP-like" evidence="1">
    <location>
        <begin position="324"/>
        <end position="394"/>
    </location>
</feature>
<dbReference type="InterPro" id="IPR041497">
    <property type="entry name" value="Thump-like"/>
</dbReference>